<feature type="domain" description="YbhG-like alpha-helical hairpin" evidence="7">
    <location>
        <begin position="74"/>
        <end position="203"/>
    </location>
</feature>
<dbReference type="PANTHER" id="PTHR32347:SF29">
    <property type="entry name" value="UPF0194 MEMBRANE PROTEIN YBHG"/>
    <property type="match status" value="1"/>
</dbReference>
<dbReference type="InterPro" id="IPR050465">
    <property type="entry name" value="UPF0194_transport"/>
</dbReference>
<dbReference type="InterPro" id="IPR059052">
    <property type="entry name" value="HH_YbhG-like"/>
</dbReference>
<dbReference type="PANTHER" id="PTHR32347">
    <property type="entry name" value="EFFLUX SYSTEM COMPONENT YKNX-RELATED"/>
    <property type="match status" value="1"/>
</dbReference>
<dbReference type="Gene3D" id="2.40.50.100">
    <property type="match status" value="2"/>
</dbReference>
<feature type="domain" description="CusB-like beta-barrel" evidence="8">
    <location>
        <begin position="239"/>
        <end position="326"/>
    </location>
</feature>
<sequence length="335" mass="36443">MSKRLALLIAIAAIGVGGWFLYQRYVVEDGPAAVFYGNVDIREVTLGFRVAGRVERMLFHEGDKVEAGELLAQLDTEPFEEELALRKAEVAEAQAQLAKLEAGTRPQEIERARADVEAREAALENARAIYGRQEKLVRRDFASQQAFDDALEQLKRARAALRSAKEALNLAIEGPRKEDVAAAEAALEAARAQKEAAQTALEDASLHASEDGVILTRAVEPGTIVSAGTPVYTLSLSEPVWVRAYVPEPQLGLVSPGTPVKVISDTRPDEPYDGQVGFVSPVAEFTPKSVETPELRADLVYRFRVVVKDPDDALRQGMPVTVRLAGDATDRAAKD</sequence>
<keyword evidence="5 6" id="KW-0175">Coiled coil</keyword>
<evidence type="ECO:0000313" key="10">
    <source>
        <dbReference type="Proteomes" id="UP000266273"/>
    </source>
</evidence>
<dbReference type="EMBL" id="QXDF01000001">
    <property type="protein sequence ID" value="RIA55992.1"/>
    <property type="molecule type" value="Genomic_DNA"/>
</dbReference>
<dbReference type="Pfam" id="PF25954">
    <property type="entry name" value="Beta-barrel_RND_2"/>
    <property type="match status" value="1"/>
</dbReference>
<evidence type="ECO:0000256" key="4">
    <source>
        <dbReference type="ARBA" id="ARBA00022764"/>
    </source>
</evidence>
<keyword evidence="4" id="KW-0574">Periplasm</keyword>
<evidence type="ECO:0000313" key="9">
    <source>
        <dbReference type="EMBL" id="RIA55992.1"/>
    </source>
</evidence>
<dbReference type="Gene3D" id="2.40.30.170">
    <property type="match status" value="1"/>
</dbReference>
<keyword evidence="10" id="KW-1185">Reference proteome</keyword>
<feature type="coiled-coil region" evidence="6">
    <location>
        <begin position="83"/>
        <end position="207"/>
    </location>
</feature>
<dbReference type="AlphaFoldDB" id="A0A397Q4D1"/>
<evidence type="ECO:0000256" key="6">
    <source>
        <dbReference type="SAM" id="Coils"/>
    </source>
</evidence>
<dbReference type="GO" id="GO:0042597">
    <property type="term" value="C:periplasmic space"/>
    <property type="evidence" value="ECO:0007669"/>
    <property type="project" value="UniProtKB-SubCell"/>
</dbReference>
<proteinExistence type="inferred from homology"/>
<dbReference type="SUPFAM" id="SSF111369">
    <property type="entry name" value="HlyD-like secretion proteins"/>
    <property type="match status" value="3"/>
</dbReference>
<dbReference type="InterPro" id="IPR058792">
    <property type="entry name" value="Beta-barrel_RND_2"/>
</dbReference>
<gene>
    <name evidence="9" type="ORF">BXY53_1081</name>
</gene>
<evidence type="ECO:0000256" key="5">
    <source>
        <dbReference type="ARBA" id="ARBA00023054"/>
    </source>
</evidence>
<evidence type="ECO:0000256" key="3">
    <source>
        <dbReference type="ARBA" id="ARBA00022729"/>
    </source>
</evidence>
<evidence type="ECO:0000259" key="7">
    <source>
        <dbReference type="Pfam" id="PF25881"/>
    </source>
</evidence>
<dbReference type="Gene3D" id="1.10.287.470">
    <property type="entry name" value="Helix hairpin bin"/>
    <property type="match status" value="2"/>
</dbReference>
<dbReference type="Proteomes" id="UP000266273">
    <property type="component" value="Unassembled WGS sequence"/>
</dbReference>
<name>A0A397Q4D1_9HYPH</name>
<dbReference type="Pfam" id="PF25881">
    <property type="entry name" value="HH_YBHG"/>
    <property type="match status" value="1"/>
</dbReference>
<dbReference type="RefSeq" id="WP_119060829.1">
    <property type="nucleotide sequence ID" value="NZ_QXDF01000001.1"/>
</dbReference>
<reference evidence="9 10" key="1">
    <citation type="submission" date="2018-08" db="EMBL/GenBank/DDBJ databases">
        <title>Genomic Encyclopedia of Archaeal and Bacterial Type Strains, Phase II (KMG-II): from individual species to whole genera.</title>
        <authorList>
            <person name="Goeker M."/>
        </authorList>
    </citation>
    <scope>NUCLEOTIDE SEQUENCE [LARGE SCALE GENOMIC DNA]</scope>
    <source>
        <strain evidence="9 10">DSM 5002</strain>
    </source>
</reference>
<comment type="similarity">
    <text evidence="2">Belongs to the UPF0194 family.</text>
</comment>
<accession>A0A397Q4D1</accession>
<evidence type="ECO:0000256" key="2">
    <source>
        <dbReference type="ARBA" id="ARBA00010602"/>
    </source>
</evidence>
<evidence type="ECO:0000256" key="1">
    <source>
        <dbReference type="ARBA" id="ARBA00004418"/>
    </source>
</evidence>
<dbReference type="OrthoDB" id="9813967at2"/>
<keyword evidence="3" id="KW-0732">Signal</keyword>
<protein>
    <submittedName>
        <fullName evidence="9">HlyD family secretion protein</fullName>
    </submittedName>
</protein>
<dbReference type="NCBIfam" id="NF002939">
    <property type="entry name" value="PRK03598.1"/>
    <property type="match status" value="1"/>
</dbReference>
<comment type="subcellular location">
    <subcellularLocation>
        <location evidence="1">Periplasm</location>
    </subcellularLocation>
</comment>
<comment type="caution">
    <text evidence="9">The sequence shown here is derived from an EMBL/GenBank/DDBJ whole genome shotgun (WGS) entry which is preliminary data.</text>
</comment>
<evidence type="ECO:0000259" key="8">
    <source>
        <dbReference type="Pfam" id="PF25954"/>
    </source>
</evidence>
<organism evidence="9 10">
    <name type="scientific">Dichotomicrobium thermohalophilum</name>
    <dbReference type="NCBI Taxonomy" id="933063"/>
    <lineage>
        <taxon>Bacteria</taxon>
        <taxon>Pseudomonadati</taxon>
        <taxon>Pseudomonadota</taxon>
        <taxon>Alphaproteobacteria</taxon>
        <taxon>Hyphomicrobiales</taxon>
        <taxon>Hyphomicrobiaceae</taxon>
        <taxon>Dichotomicrobium</taxon>
    </lineage>
</organism>